<reference evidence="9" key="1">
    <citation type="journal article" date="2022" name="bioRxiv">
        <title>Genomics of Preaxostyla Flagellates Illuminates Evolutionary Transitions and the Path Towards Mitochondrial Loss.</title>
        <authorList>
            <person name="Novak L.V.F."/>
            <person name="Treitli S.C."/>
            <person name="Pyrih J."/>
            <person name="Halakuc P."/>
            <person name="Pipaliya S.V."/>
            <person name="Vacek V."/>
            <person name="Brzon O."/>
            <person name="Soukal P."/>
            <person name="Eme L."/>
            <person name="Dacks J.B."/>
            <person name="Karnkowska A."/>
            <person name="Elias M."/>
            <person name="Hampl V."/>
        </authorList>
    </citation>
    <scope>NUCLEOTIDE SEQUENCE</scope>
    <source>
        <strain evidence="9">RCP-MX</strain>
    </source>
</reference>
<evidence type="ECO:0000313" key="10">
    <source>
        <dbReference type="Proteomes" id="UP001141327"/>
    </source>
</evidence>
<dbReference type="SUPFAM" id="SSF75005">
    <property type="entry name" value="Arabinanase/levansucrase/invertase"/>
    <property type="match status" value="1"/>
</dbReference>
<dbReference type="Gene3D" id="3.90.1150.10">
    <property type="entry name" value="Aspartate Aminotransferase, domain 1"/>
    <property type="match status" value="1"/>
</dbReference>
<organism evidence="9 10">
    <name type="scientific">Paratrimastix pyriformis</name>
    <dbReference type="NCBI Taxonomy" id="342808"/>
    <lineage>
        <taxon>Eukaryota</taxon>
        <taxon>Metamonada</taxon>
        <taxon>Preaxostyla</taxon>
        <taxon>Paratrimastigidae</taxon>
        <taxon>Paratrimastix</taxon>
    </lineage>
</organism>
<proteinExistence type="inferred from homology"/>
<evidence type="ECO:0000256" key="2">
    <source>
        <dbReference type="ARBA" id="ARBA00006966"/>
    </source>
</evidence>
<dbReference type="SUPFAM" id="SSF53383">
    <property type="entry name" value="PLP-dependent transferases"/>
    <property type="match status" value="1"/>
</dbReference>
<keyword evidence="7" id="KW-0732">Signal</keyword>
<evidence type="ECO:0000259" key="8">
    <source>
        <dbReference type="Pfam" id="PF01212"/>
    </source>
</evidence>
<keyword evidence="4" id="KW-0378">Hydrolase</keyword>
<feature type="chain" id="PRO_5045084771" evidence="7">
    <location>
        <begin position="18"/>
        <end position="686"/>
    </location>
</feature>
<evidence type="ECO:0000256" key="3">
    <source>
        <dbReference type="ARBA" id="ARBA00009865"/>
    </source>
</evidence>
<comment type="similarity">
    <text evidence="2">Belongs to the threonine aldolase family.</text>
</comment>
<dbReference type="PANTHER" id="PTHR48097">
    <property type="entry name" value="L-THREONINE ALDOLASE-RELATED"/>
    <property type="match status" value="1"/>
</dbReference>
<dbReference type="CDD" id="cd06502">
    <property type="entry name" value="TA_like"/>
    <property type="match status" value="1"/>
</dbReference>
<comment type="caution">
    <text evidence="9">The sequence shown here is derived from an EMBL/GenBank/DDBJ whole genome shotgun (WGS) entry which is preliminary data.</text>
</comment>
<dbReference type="Gene3D" id="2.115.10.20">
    <property type="entry name" value="Glycosyl hydrolase domain, family 43"/>
    <property type="match status" value="1"/>
</dbReference>
<dbReference type="InterPro" id="IPR015424">
    <property type="entry name" value="PyrdxlP-dep_Trfase"/>
</dbReference>
<dbReference type="Pfam" id="PF01212">
    <property type="entry name" value="Beta_elim_lyase"/>
    <property type="match status" value="1"/>
</dbReference>
<sequence length="686" mass="75090">MILVFAGLFLAVQAVEYANPLVPNTNLPDPGALVVDGLYIMIATSMGEIDRFPIYSSKDMATWTFMNYVWPHGAGQPRWAKTDFWAPEIHRIEDRWQLYFTARDLSGRLCIGVAYSNGSVFGPYTDSGACLVRDPNVGFIDATVTRDANGENYLIWKEDDNDVGIEHCHIWLQRMYPDGLTMDPTSDRTLLIINDLPWEVWGTIPGVMSTHHPPTTLRHFQGPIVEAPGSSSATGFTTCSTPRLNACWNESYSVGVARAPRLTGPWVKQPTPVLRANDHWAGPGHCAVIQTSEPVPRWVMLYHSWMRPQIGWDYKIDRVSHPGIVLLNAGSRDRVMLKIEFRSDTFTLPTAAMRKAMCEAEVGDDVAGEDPTMNRLQDFAAELLGKEAALFVPSGTFGNQLCVMTHCVPGNEVIVSESAHVIEHEAGAAGRLSGVNFRAISPRGGHYITADEIKLRIRAQEDIHFPATGLIWLENALSDGTVMPVAEMEAVKALADRFGIPVHLDGARLFNAALALGVDAKEIVRHCTSVSFCVSKGLGAPVGSLVCGDRKFIERARRNRKIMGGGMRQAGILAAAGLLALTDGVARLPEDHRRAQMLAAGLRAVSPMLVVADPVQINMVFCSVADPTEKRTTAGLVDFLIQHGVLIYPLDTPQSKARFVVSNRVADAEIAEAIKVATMYFADDAH</sequence>
<evidence type="ECO:0000256" key="1">
    <source>
        <dbReference type="ARBA" id="ARBA00001933"/>
    </source>
</evidence>
<dbReference type="Proteomes" id="UP001141327">
    <property type="component" value="Unassembled WGS sequence"/>
</dbReference>
<comment type="cofactor">
    <cofactor evidence="1">
        <name>pyridoxal 5'-phosphate</name>
        <dbReference type="ChEBI" id="CHEBI:597326"/>
    </cofactor>
</comment>
<accession>A0ABQ8USL0</accession>
<keyword evidence="5" id="KW-0663">Pyridoxal phosphate</keyword>
<evidence type="ECO:0000256" key="6">
    <source>
        <dbReference type="ARBA" id="ARBA00023295"/>
    </source>
</evidence>
<dbReference type="InterPro" id="IPR015422">
    <property type="entry name" value="PyrdxlP-dep_Trfase_small"/>
</dbReference>
<evidence type="ECO:0000313" key="9">
    <source>
        <dbReference type="EMBL" id="KAJ4461071.1"/>
    </source>
</evidence>
<dbReference type="InterPro" id="IPR023296">
    <property type="entry name" value="Glyco_hydro_beta-prop_sf"/>
</dbReference>
<comment type="similarity">
    <text evidence="3">Belongs to the glycosyl hydrolase 43 family.</text>
</comment>
<protein>
    <submittedName>
        <fullName evidence="9">Threonine aldolase</fullName>
    </submittedName>
</protein>
<evidence type="ECO:0000256" key="5">
    <source>
        <dbReference type="ARBA" id="ARBA00022898"/>
    </source>
</evidence>
<feature type="signal peptide" evidence="7">
    <location>
        <begin position="1"/>
        <end position="17"/>
    </location>
</feature>
<keyword evidence="10" id="KW-1185">Reference proteome</keyword>
<feature type="domain" description="Aromatic amino acid beta-eliminating lyase/threonine aldolase" evidence="8">
    <location>
        <begin position="340"/>
        <end position="622"/>
    </location>
</feature>
<evidence type="ECO:0000256" key="4">
    <source>
        <dbReference type="ARBA" id="ARBA00022801"/>
    </source>
</evidence>
<dbReference type="Gene3D" id="3.40.640.10">
    <property type="entry name" value="Type I PLP-dependent aspartate aminotransferase-like (Major domain)"/>
    <property type="match status" value="1"/>
</dbReference>
<keyword evidence="6" id="KW-0326">Glycosidase</keyword>
<gene>
    <name evidence="9" type="ORF">PAPYR_2515</name>
</gene>
<dbReference type="EMBL" id="JAPMOS010000009">
    <property type="protein sequence ID" value="KAJ4461071.1"/>
    <property type="molecule type" value="Genomic_DNA"/>
</dbReference>
<evidence type="ECO:0000256" key="7">
    <source>
        <dbReference type="SAM" id="SignalP"/>
    </source>
</evidence>
<name>A0ABQ8USL0_9EUKA</name>
<dbReference type="InterPro" id="IPR023603">
    <property type="entry name" value="Low_specificity_L-TA-like"/>
</dbReference>
<dbReference type="NCBIfam" id="NF041359">
    <property type="entry name" value="GntG_guanitoxin"/>
    <property type="match status" value="1"/>
</dbReference>
<dbReference type="Pfam" id="PF04616">
    <property type="entry name" value="Glyco_hydro_43"/>
    <property type="match status" value="1"/>
</dbReference>
<dbReference type="InterPro" id="IPR001597">
    <property type="entry name" value="ArAA_b-elim_lyase/Thr_aldolase"/>
</dbReference>
<dbReference type="InterPro" id="IPR015421">
    <property type="entry name" value="PyrdxlP-dep_Trfase_major"/>
</dbReference>
<dbReference type="PANTHER" id="PTHR48097:SF9">
    <property type="entry name" value="L-THREONINE ALDOLASE"/>
    <property type="match status" value="1"/>
</dbReference>
<dbReference type="InterPro" id="IPR006710">
    <property type="entry name" value="Glyco_hydro_43"/>
</dbReference>